<feature type="region of interest" description="Disordered" evidence="1">
    <location>
        <begin position="134"/>
        <end position="191"/>
    </location>
</feature>
<gene>
    <name evidence="3" type="ORF">SVUK_LOCUS9441</name>
</gene>
<name>A0A3P7J224_STRVU</name>
<feature type="compositionally biased region" description="Acidic residues" evidence="1">
    <location>
        <begin position="174"/>
        <end position="189"/>
    </location>
</feature>
<feature type="chain" id="PRO_5018027579" description="Ground-like domain-containing protein" evidence="2">
    <location>
        <begin position="17"/>
        <end position="291"/>
    </location>
</feature>
<evidence type="ECO:0000256" key="2">
    <source>
        <dbReference type="SAM" id="SignalP"/>
    </source>
</evidence>
<accession>A0A3P7J224</accession>
<feature type="compositionally biased region" description="Polar residues" evidence="1">
    <location>
        <begin position="150"/>
        <end position="167"/>
    </location>
</feature>
<keyword evidence="2" id="KW-0732">Signal</keyword>
<evidence type="ECO:0000313" key="3">
    <source>
        <dbReference type="EMBL" id="VDM74443.1"/>
    </source>
</evidence>
<evidence type="ECO:0008006" key="5">
    <source>
        <dbReference type="Google" id="ProtNLM"/>
    </source>
</evidence>
<dbReference type="EMBL" id="UYYB01094482">
    <property type="protein sequence ID" value="VDM74443.1"/>
    <property type="molecule type" value="Genomic_DNA"/>
</dbReference>
<evidence type="ECO:0000256" key="1">
    <source>
        <dbReference type="SAM" id="MobiDB-lite"/>
    </source>
</evidence>
<sequence length="291" mass="32884">MILLVFLVALFIPGGAQILDSSNIPGNPTTYIQHKPQNRNLAQKKSIQSPDIVVERNGVSQFNFGPLPSSPILSRVRSSKKDKKFVQSSTFVENRGRKISNHPNRERNNHRIVSVHTFKQRNNSAAKANLQLETPARIGPAQKHFPPENTPSQLERTPAVSVSSQERIQSEDVPSQEEEQNDEDFEELTEQPTNTFSKLENKTFQDNLVLNQIPLEYTYLNMKFEAIVGLSDYAQRVNFKKDLVCKVEIAGRYMLAYATPDHDSDRTKRGEDEIPSIDEILSSTTLHSVAL</sequence>
<dbReference type="OrthoDB" id="5854129at2759"/>
<proteinExistence type="predicted"/>
<keyword evidence="4" id="KW-1185">Reference proteome</keyword>
<dbReference type="PANTHER" id="PTHR31967">
    <property type="entry name" value="GROUNDHOG (HEDGEHOG-LIKE FAMILY)-RELATED"/>
    <property type="match status" value="1"/>
</dbReference>
<dbReference type="Proteomes" id="UP000270094">
    <property type="component" value="Unassembled WGS sequence"/>
</dbReference>
<feature type="signal peptide" evidence="2">
    <location>
        <begin position="1"/>
        <end position="16"/>
    </location>
</feature>
<reference evidence="3 4" key="1">
    <citation type="submission" date="2018-11" db="EMBL/GenBank/DDBJ databases">
        <authorList>
            <consortium name="Pathogen Informatics"/>
        </authorList>
    </citation>
    <scope>NUCLEOTIDE SEQUENCE [LARGE SCALE GENOMIC DNA]</scope>
</reference>
<protein>
    <recommendedName>
        <fullName evidence="5">Ground-like domain-containing protein</fullName>
    </recommendedName>
</protein>
<organism evidence="3 4">
    <name type="scientific">Strongylus vulgaris</name>
    <name type="common">Blood worm</name>
    <dbReference type="NCBI Taxonomy" id="40348"/>
    <lineage>
        <taxon>Eukaryota</taxon>
        <taxon>Metazoa</taxon>
        <taxon>Ecdysozoa</taxon>
        <taxon>Nematoda</taxon>
        <taxon>Chromadorea</taxon>
        <taxon>Rhabditida</taxon>
        <taxon>Rhabditina</taxon>
        <taxon>Rhabditomorpha</taxon>
        <taxon>Strongyloidea</taxon>
        <taxon>Strongylidae</taxon>
        <taxon>Strongylus</taxon>
    </lineage>
</organism>
<evidence type="ECO:0000313" key="4">
    <source>
        <dbReference type="Proteomes" id="UP000270094"/>
    </source>
</evidence>
<dbReference type="AlphaFoldDB" id="A0A3P7J224"/>
<dbReference type="PANTHER" id="PTHR31967:SF21">
    <property type="entry name" value="GROUND-LIKE DOMAIN-CONTAINING PROTEIN"/>
    <property type="match status" value="1"/>
</dbReference>